<proteinExistence type="predicted"/>
<name>A0A0F9EB84_9ZZZZ</name>
<dbReference type="AlphaFoldDB" id="A0A0F9EB84"/>
<organism evidence="1">
    <name type="scientific">marine sediment metagenome</name>
    <dbReference type="NCBI Taxonomy" id="412755"/>
    <lineage>
        <taxon>unclassified sequences</taxon>
        <taxon>metagenomes</taxon>
        <taxon>ecological metagenomes</taxon>
    </lineage>
</organism>
<gene>
    <name evidence="1" type="ORF">LCGC14_2446730</name>
</gene>
<sequence>RQKMWLWKCIVCEKDLTATAGYEGQDDRACLPNLEGGTIDIDFGHGSRFDDLNGIQQSRIRHQACICDDCYEKKIKLTRPVMAQDIRKWNILDPDYRDRKRRRNQERQQKRT</sequence>
<dbReference type="EMBL" id="LAZR01037782">
    <property type="protein sequence ID" value="KKL21313.1"/>
    <property type="molecule type" value="Genomic_DNA"/>
</dbReference>
<feature type="non-terminal residue" evidence="1">
    <location>
        <position position="1"/>
    </location>
</feature>
<evidence type="ECO:0000313" key="1">
    <source>
        <dbReference type="EMBL" id="KKL21313.1"/>
    </source>
</evidence>
<accession>A0A0F9EB84</accession>
<comment type="caution">
    <text evidence="1">The sequence shown here is derived from an EMBL/GenBank/DDBJ whole genome shotgun (WGS) entry which is preliminary data.</text>
</comment>
<reference evidence="1" key="1">
    <citation type="journal article" date="2015" name="Nature">
        <title>Complex archaea that bridge the gap between prokaryotes and eukaryotes.</title>
        <authorList>
            <person name="Spang A."/>
            <person name="Saw J.H."/>
            <person name="Jorgensen S.L."/>
            <person name="Zaremba-Niedzwiedzka K."/>
            <person name="Martijn J."/>
            <person name="Lind A.E."/>
            <person name="van Eijk R."/>
            <person name="Schleper C."/>
            <person name="Guy L."/>
            <person name="Ettema T.J."/>
        </authorList>
    </citation>
    <scope>NUCLEOTIDE SEQUENCE</scope>
</reference>
<protein>
    <submittedName>
        <fullName evidence="1">Uncharacterized protein</fullName>
    </submittedName>
</protein>